<protein>
    <submittedName>
        <fullName evidence="2">Uncharacterized protein LOC101851868 isoform X1</fullName>
    </submittedName>
</protein>
<dbReference type="GeneID" id="101851868"/>
<dbReference type="Proteomes" id="UP000694888">
    <property type="component" value="Unplaced"/>
</dbReference>
<reference evidence="2" key="1">
    <citation type="submission" date="2025-08" db="UniProtKB">
        <authorList>
            <consortium name="RefSeq"/>
        </authorList>
    </citation>
    <scope>IDENTIFICATION</scope>
</reference>
<name>A0ABM0JQG8_APLCA</name>
<evidence type="ECO:0000313" key="1">
    <source>
        <dbReference type="Proteomes" id="UP000694888"/>
    </source>
</evidence>
<evidence type="ECO:0000313" key="2">
    <source>
        <dbReference type="RefSeq" id="XP_005099151.1"/>
    </source>
</evidence>
<proteinExistence type="predicted"/>
<keyword evidence="1" id="KW-1185">Reference proteome</keyword>
<gene>
    <name evidence="2" type="primary">LOC101851868</name>
</gene>
<dbReference type="RefSeq" id="XP_005099151.1">
    <property type="nucleotide sequence ID" value="XM_005099094.3"/>
</dbReference>
<accession>A0ABM0JQG8</accession>
<sequence length="112" mass="12496">MTKSKKQGPVVAMQADESASETWRKEAQSFVEVELASVKPNGTKVIHNTSFGLDILIGGLKKDVEKYVEGVGKTQIWSHNSMILKDDSTLTDYVDDSHIEGKRPFKVKVFIK</sequence>
<organism evidence="1 2">
    <name type="scientific">Aplysia californica</name>
    <name type="common">California sea hare</name>
    <dbReference type="NCBI Taxonomy" id="6500"/>
    <lineage>
        <taxon>Eukaryota</taxon>
        <taxon>Metazoa</taxon>
        <taxon>Spiralia</taxon>
        <taxon>Lophotrochozoa</taxon>
        <taxon>Mollusca</taxon>
        <taxon>Gastropoda</taxon>
        <taxon>Heterobranchia</taxon>
        <taxon>Euthyneura</taxon>
        <taxon>Tectipleura</taxon>
        <taxon>Aplysiida</taxon>
        <taxon>Aplysioidea</taxon>
        <taxon>Aplysiidae</taxon>
        <taxon>Aplysia</taxon>
    </lineage>
</organism>